<dbReference type="AlphaFoldDB" id="A0A7C1JCK8"/>
<accession>A0A7C1JCK8</accession>
<proteinExistence type="predicted"/>
<evidence type="ECO:0000313" key="1">
    <source>
        <dbReference type="EMBL" id="HDX33003.1"/>
    </source>
</evidence>
<dbReference type="Pfam" id="PF04250">
    <property type="entry name" value="DUF429"/>
    <property type="match status" value="1"/>
</dbReference>
<sequence length="275" mass="30673">MGARFLKRPAHRARCAHLAGDEMEPPIFVGLDLAWSERNRTGAAIIRNETLLDVTGELTDDASIERWLAQHLSPSVSAVIGIDAPLRVPNEHGRRRADHELSLEWGRLGAGAYPANRRLLARNHLVRGEALVERLSRCFGFVECAPIPHMGKGRYICEVFPHPAHVALFALPRILQYKRKPGRTLATIAAEFARYQQLLGTLEDADPPLRGLGSLLTIDAGQLRGRRLKALEETLDAVTCAYVVWFAWYRGPRYQRIYGSVAEGHILVPSLEPVN</sequence>
<name>A0A7C1JCK8_9CHLR</name>
<dbReference type="InterPro" id="IPR008306">
    <property type="entry name" value="UCP018008"/>
</dbReference>
<dbReference type="PIRSF" id="PIRSF018008">
    <property type="entry name" value="UCP018008"/>
    <property type="match status" value="1"/>
</dbReference>
<gene>
    <name evidence="1" type="ORF">ENQ20_16185</name>
</gene>
<protein>
    <submittedName>
        <fullName evidence="1">DUF429 domain-containing protein</fullName>
    </submittedName>
</protein>
<dbReference type="InterPro" id="IPR007362">
    <property type="entry name" value="DUF429"/>
</dbReference>
<reference evidence="1" key="1">
    <citation type="journal article" date="2020" name="mSystems">
        <title>Genome- and Community-Level Interaction Insights into Carbon Utilization and Element Cycling Functions of Hydrothermarchaeota in Hydrothermal Sediment.</title>
        <authorList>
            <person name="Zhou Z."/>
            <person name="Liu Y."/>
            <person name="Xu W."/>
            <person name="Pan J."/>
            <person name="Luo Z.H."/>
            <person name="Li M."/>
        </authorList>
    </citation>
    <scope>NUCLEOTIDE SEQUENCE [LARGE SCALE GENOMIC DNA]</scope>
    <source>
        <strain evidence="1">SpSt-289</strain>
    </source>
</reference>
<organism evidence="1">
    <name type="scientific">Caldilinea aerophila</name>
    <dbReference type="NCBI Taxonomy" id="133453"/>
    <lineage>
        <taxon>Bacteria</taxon>
        <taxon>Bacillati</taxon>
        <taxon>Chloroflexota</taxon>
        <taxon>Caldilineae</taxon>
        <taxon>Caldilineales</taxon>
        <taxon>Caldilineaceae</taxon>
        <taxon>Caldilinea</taxon>
    </lineage>
</organism>
<dbReference type="EMBL" id="DSMG01000166">
    <property type="protein sequence ID" value="HDX33003.1"/>
    <property type="molecule type" value="Genomic_DNA"/>
</dbReference>
<comment type="caution">
    <text evidence="1">The sequence shown here is derived from an EMBL/GenBank/DDBJ whole genome shotgun (WGS) entry which is preliminary data.</text>
</comment>